<sequence>MKTKLLLTPLAFALASAIAVSGAYADSTSTTDSTQNLTGNAINSEDVSNTADAEGSSAEGNVGINSAAGAGNQQANSVALANDDEALIFGATANTTSNQTIDGNDPVNAVVGDNTATSGEVSGSGNVGVNVAAGYLNQQNNALSVANTTTSGTFDPEDPPQGGTASATSTSNQLLSAQVVNFESAIPDGEEPATFTPGQAAPEREESRNGNLVAVPQPELGSLASVNSATAGAVSSAGNAGVNVAAGIVNQQSNSLAIASNANATAAAGNGGGGGAP</sequence>
<feature type="chain" id="PRO_5046464336" description="Heme utilization protein" evidence="2">
    <location>
        <begin position="26"/>
        <end position="277"/>
    </location>
</feature>
<feature type="signal peptide" evidence="2">
    <location>
        <begin position="1"/>
        <end position="25"/>
    </location>
</feature>
<accession>A0ABS3TJC1</accession>
<proteinExistence type="predicted"/>
<keyword evidence="2" id="KW-0732">Signal</keyword>
<dbReference type="RefSeq" id="WP_208311588.1">
    <property type="nucleotide sequence ID" value="NZ_JAELYA010000001.1"/>
</dbReference>
<reference evidence="3 4" key="1">
    <citation type="submission" date="2020-12" db="EMBL/GenBank/DDBJ databases">
        <title>Pseudomonas schmalbachii sp. nov. isolated from millipede gut.</title>
        <authorList>
            <person name="Shelomi M."/>
        </authorList>
    </citation>
    <scope>NUCLEOTIDE SEQUENCE [LARGE SCALE GENOMIC DNA]</scope>
    <source>
        <strain evidence="3 4">Milli4</strain>
    </source>
</reference>
<feature type="region of interest" description="Disordered" evidence="1">
    <location>
        <begin position="186"/>
        <end position="208"/>
    </location>
</feature>
<organism evidence="3 4">
    <name type="scientific">Pseudomonas schmalbachii</name>
    <dbReference type="NCBI Taxonomy" id="2816993"/>
    <lineage>
        <taxon>Bacteria</taxon>
        <taxon>Pseudomonadati</taxon>
        <taxon>Pseudomonadota</taxon>
        <taxon>Gammaproteobacteria</taxon>
        <taxon>Pseudomonadales</taxon>
        <taxon>Pseudomonadaceae</taxon>
        <taxon>Pseudomonas</taxon>
    </lineage>
</organism>
<keyword evidence="4" id="KW-1185">Reference proteome</keyword>
<dbReference type="EMBL" id="JAELYA010000001">
    <property type="protein sequence ID" value="MBO3273759.1"/>
    <property type="molecule type" value="Genomic_DNA"/>
</dbReference>
<name>A0ABS3TJC1_9PSED</name>
<gene>
    <name evidence="3" type="ORF">JFY56_00800</name>
</gene>
<evidence type="ECO:0000256" key="1">
    <source>
        <dbReference type="SAM" id="MobiDB-lite"/>
    </source>
</evidence>
<feature type="region of interest" description="Disordered" evidence="1">
    <location>
        <begin position="147"/>
        <end position="171"/>
    </location>
</feature>
<evidence type="ECO:0000313" key="4">
    <source>
        <dbReference type="Proteomes" id="UP000669060"/>
    </source>
</evidence>
<evidence type="ECO:0000313" key="3">
    <source>
        <dbReference type="EMBL" id="MBO3273759.1"/>
    </source>
</evidence>
<evidence type="ECO:0008006" key="5">
    <source>
        <dbReference type="Google" id="ProtNLM"/>
    </source>
</evidence>
<comment type="caution">
    <text evidence="3">The sequence shown here is derived from an EMBL/GenBank/DDBJ whole genome shotgun (WGS) entry which is preliminary data.</text>
</comment>
<protein>
    <recommendedName>
        <fullName evidence="5">Heme utilization protein</fullName>
    </recommendedName>
</protein>
<dbReference type="Proteomes" id="UP000669060">
    <property type="component" value="Unassembled WGS sequence"/>
</dbReference>
<evidence type="ECO:0000256" key="2">
    <source>
        <dbReference type="SAM" id="SignalP"/>
    </source>
</evidence>